<name>A0A0A9DU78_ARUDO</name>
<accession>A0A0A9DU78</accession>
<dbReference type="AlphaFoldDB" id="A0A0A9DU78"/>
<proteinExistence type="predicted"/>
<sequence>MYWPLLYRNPCGLEKCSDSTFPGYTATLRIFTGRTLDRSARVSRSHAYSTMGTARYIHVDFLYHLWVRYR</sequence>
<evidence type="ECO:0000313" key="1">
    <source>
        <dbReference type="EMBL" id="JAD89205.1"/>
    </source>
</evidence>
<protein>
    <submittedName>
        <fullName evidence="1">Uncharacterized protein</fullName>
    </submittedName>
</protein>
<reference evidence="1" key="2">
    <citation type="journal article" date="2015" name="Data Brief">
        <title>Shoot transcriptome of the giant reed, Arundo donax.</title>
        <authorList>
            <person name="Barrero R.A."/>
            <person name="Guerrero F.D."/>
            <person name="Moolhuijzen P."/>
            <person name="Goolsby J.A."/>
            <person name="Tidwell J."/>
            <person name="Bellgard S.E."/>
            <person name="Bellgard M.I."/>
        </authorList>
    </citation>
    <scope>NUCLEOTIDE SEQUENCE</scope>
    <source>
        <tissue evidence="1">Shoot tissue taken approximately 20 cm above the soil surface</tissue>
    </source>
</reference>
<reference evidence="1" key="1">
    <citation type="submission" date="2014-09" db="EMBL/GenBank/DDBJ databases">
        <authorList>
            <person name="Magalhaes I.L.F."/>
            <person name="Oliveira U."/>
            <person name="Santos F.R."/>
            <person name="Vidigal T.H.D.A."/>
            <person name="Brescovit A.D."/>
            <person name="Santos A.J."/>
        </authorList>
    </citation>
    <scope>NUCLEOTIDE SEQUENCE</scope>
    <source>
        <tissue evidence="1">Shoot tissue taken approximately 20 cm above the soil surface</tissue>
    </source>
</reference>
<dbReference type="EMBL" id="GBRH01208690">
    <property type="protein sequence ID" value="JAD89205.1"/>
    <property type="molecule type" value="Transcribed_RNA"/>
</dbReference>
<organism evidence="1">
    <name type="scientific">Arundo donax</name>
    <name type="common">Giant reed</name>
    <name type="synonym">Donax arundinaceus</name>
    <dbReference type="NCBI Taxonomy" id="35708"/>
    <lineage>
        <taxon>Eukaryota</taxon>
        <taxon>Viridiplantae</taxon>
        <taxon>Streptophyta</taxon>
        <taxon>Embryophyta</taxon>
        <taxon>Tracheophyta</taxon>
        <taxon>Spermatophyta</taxon>
        <taxon>Magnoliopsida</taxon>
        <taxon>Liliopsida</taxon>
        <taxon>Poales</taxon>
        <taxon>Poaceae</taxon>
        <taxon>PACMAD clade</taxon>
        <taxon>Arundinoideae</taxon>
        <taxon>Arundineae</taxon>
        <taxon>Arundo</taxon>
    </lineage>
</organism>